<evidence type="ECO:0000313" key="3">
    <source>
        <dbReference type="Proteomes" id="UP000199354"/>
    </source>
</evidence>
<dbReference type="EMBL" id="FMVF01000008">
    <property type="protein sequence ID" value="SCY66688.1"/>
    <property type="molecule type" value="Genomic_DNA"/>
</dbReference>
<dbReference type="PANTHER" id="PTHR32060">
    <property type="entry name" value="TAIL-SPECIFIC PROTEASE"/>
    <property type="match status" value="1"/>
</dbReference>
<dbReference type="RefSeq" id="WP_091142720.1">
    <property type="nucleotide sequence ID" value="NZ_FMVF01000008.1"/>
</dbReference>
<dbReference type="Proteomes" id="UP000199354">
    <property type="component" value="Unassembled WGS sequence"/>
</dbReference>
<dbReference type="OrthoDB" id="6397760at2"/>
<dbReference type="GO" id="GO:0006508">
    <property type="term" value="P:proteolysis"/>
    <property type="evidence" value="ECO:0007669"/>
    <property type="project" value="InterPro"/>
</dbReference>
<proteinExistence type="predicted"/>
<dbReference type="InterPro" id="IPR005151">
    <property type="entry name" value="Tail-specific_protease"/>
</dbReference>
<dbReference type="SUPFAM" id="SSF52096">
    <property type="entry name" value="ClpP/crotonase"/>
    <property type="match status" value="1"/>
</dbReference>
<dbReference type="AlphaFoldDB" id="A0A1G5HUI5"/>
<dbReference type="InterPro" id="IPR029045">
    <property type="entry name" value="ClpP/crotonase-like_dom_sf"/>
</dbReference>
<organism evidence="2 3">
    <name type="scientific">Flavobacterium caeni</name>
    <dbReference type="NCBI Taxonomy" id="490189"/>
    <lineage>
        <taxon>Bacteria</taxon>
        <taxon>Pseudomonadati</taxon>
        <taxon>Bacteroidota</taxon>
        <taxon>Flavobacteriia</taxon>
        <taxon>Flavobacteriales</taxon>
        <taxon>Flavobacteriaceae</taxon>
        <taxon>Flavobacterium</taxon>
    </lineage>
</organism>
<gene>
    <name evidence="2" type="ORF">SAMN02927903_01983</name>
</gene>
<accession>A0A1G5HUI5</accession>
<dbReference type="SMART" id="SM00245">
    <property type="entry name" value="TSPc"/>
    <property type="match status" value="1"/>
</dbReference>
<name>A0A1G5HUI5_9FLAO</name>
<dbReference type="STRING" id="490189.SAMN02927903_01983"/>
<dbReference type="Gene3D" id="3.90.226.10">
    <property type="entry name" value="2-enoyl-CoA Hydratase, Chain A, domain 1"/>
    <property type="match status" value="1"/>
</dbReference>
<protein>
    <submittedName>
        <fullName evidence="2">Peptidase family S41</fullName>
    </submittedName>
</protein>
<feature type="domain" description="Tail specific protease" evidence="1">
    <location>
        <begin position="209"/>
        <end position="430"/>
    </location>
</feature>
<evidence type="ECO:0000313" key="2">
    <source>
        <dbReference type="EMBL" id="SCY66688.1"/>
    </source>
</evidence>
<dbReference type="PANTHER" id="PTHR32060:SF22">
    <property type="entry name" value="CARBOXYL-TERMINAL-PROCESSING PEPTIDASE 3, CHLOROPLASTIC"/>
    <property type="match status" value="1"/>
</dbReference>
<sequence>MKNWIVLLCLASTAIALGQKSQNRFKSEVDLGHGSVFSTFFESTIADGKFTITSPKNADVRIMGGKARLGRIIGKSPKKGIIVSIEGMVRNDSLFGQTKIPMFGKLFFKGIITDQQLQGVLIDEDGEPVGKVTGTQSTAHKIDYASLCPELLQTIKDNIYAARVLETSQWKEFETNLKRHCDESVDDIELFFGFNTLAQKLPFTHLTLQIAEIAKEEEPTDAKGSVVVEEKNATTAYVQIKNFSTSKQQLAEAMPKVVANRNYDNLIIDLRNNGGGGINAAFELAKYIVSEDIEVGYFVSNKLQYSGFDQALFNTLPAVQPKSTAAFGDDLRTKPGLRMIFRKPDNPIFKGQIYVLTNGRTASTCEPIVYALKKNKKATIIGETTYGGMLAASPFAVSGKYVVMVPIGDFYTADGVRLDKVGVTPDIATKSDDALAKALELINNHKK</sequence>
<keyword evidence="3" id="KW-1185">Reference proteome</keyword>
<dbReference type="GO" id="GO:0008236">
    <property type="term" value="F:serine-type peptidase activity"/>
    <property type="evidence" value="ECO:0007669"/>
    <property type="project" value="InterPro"/>
</dbReference>
<reference evidence="2 3" key="1">
    <citation type="submission" date="2016-10" db="EMBL/GenBank/DDBJ databases">
        <authorList>
            <person name="de Groot N.N."/>
        </authorList>
    </citation>
    <scope>NUCLEOTIDE SEQUENCE [LARGE SCALE GENOMIC DNA]</scope>
    <source>
        <strain evidence="2 3">CGMCC 1.7031</strain>
    </source>
</reference>
<dbReference type="Pfam" id="PF03572">
    <property type="entry name" value="Peptidase_S41"/>
    <property type="match status" value="1"/>
</dbReference>
<dbReference type="GO" id="GO:0004175">
    <property type="term" value="F:endopeptidase activity"/>
    <property type="evidence" value="ECO:0007669"/>
    <property type="project" value="TreeGrafter"/>
</dbReference>
<evidence type="ECO:0000259" key="1">
    <source>
        <dbReference type="SMART" id="SM00245"/>
    </source>
</evidence>